<keyword evidence="3" id="KW-1185">Reference proteome</keyword>
<dbReference type="EMBL" id="JASCZI010151405">
    <property type="protein sequence ID" value="MED6172630.1"/>
    <property type="molecule type" value="Genomic_DNA"/>
</dbReference>
<dbReference type="PANTHER" id="PTHR31066:SF100">
    <property type="entry name" value="PB1 DOMAIN-CONTAINING PROTEIN"/>
    <property type="match status" value="1"/>
</dbReference>
<dbReference type="Proteomes" id="UP001341840">
    <property type="component" value="Unassembled WGS sequence"/>
</dbReference>
<dbReference type="InterPro" id="IPR000270">
    <property type="entry name" value="PB1_dom"/>
</dbReference>
<dbReference type="InterPro" id="IPR053198">
    <property type="entry name" value="Gynoecium_Dev_Regulator"/>
</dbReference>
<protein>
    <recommendedName>
        <fullName evidence="1">PB1 domain-containing protein</fullName>
    </recommendedName>
</protein>
<comment type="caution">
    <text evidence="2">The sequence shown here is derived from an EMBL/GenBank/DDBJ whole genome shotgun (WGS) entry which is preliminary data.</text>
</comment>
<proteinExistence type="predicted"/>
<dbReference type="Pfam" id="PF00564">
    <property type="entry name" value="PB1"/>
    <property type="match status" value="1"/>
</dbReference>
<evidence type="ECO:0000259" key="1">
    <source>
        <dbReference type="SMART" id="SM00666"/>
    </source>
</evidence>
<dbReference type="CDD" id="cd06410">
    <property type="entry name" value="PB1_UP2"/>
    <property type="match status" value="1"/>
</dbReference>
<dbReference type="PANTHER" id="PTHR31066">
    <property type="entry name" value="OS05G0427100 PROTEIN-RELATED"/>
    <property type="match status" value="1"/>
</dbReference>
<evidence type="ECO:0000313" key="3">
    <source>
        <dbReference type="Proteomes" id="UP001341840"/>
    </source>
</evidence>
<feature type="domain" description="PB1" evidence="1">
    <location>
        <begin position="21"/>
        <end position="113"/>
    </location>
</feature>
<dbReference type="SUPFAM" id="SSF54277">
    <property type="entry name" value="CAD &amp; PB1 domains"/>
    <property type="match status" value="1"/>
</dbReference>
<accession>A0ABU6VIY1</accession>
<gene>
    <name evidence="2" type="ORF">PIB30_051807</name>
</gene>
<organism evidence="2 3">
    <name type="scientific">Stylosanthes scabra</name>
    <dbReference type="NCBI Taxonomy" id="79078"/>
    <lineage>
        <taxon>Eukaryota</taxon>
        <taxon>Viridiplantae</taxon>
        <taxon>Streptophyta</taxon>
        <taxon>Embryophyta</taxon>
        <taxon>Tracheophyta</taxon>
        <taxon>Spermatophyta</taxon>
        <taxon>Magnoliopsida</taxon>
        <taxon>eudicotyledons</taxon>
        <taxon>Gunneridae</taxon>
        <taxon>Pentapetalae</taxon>
        <taxon>rosids</taxon>
        <taxon>fabids</taxon>
        <taxon>Fabales</taxon>
        <taxon>Fabaceae</taxon>
        <taxon>Papilionoideae</taxon>
        <taxon>50 kb inversion clade</taxon>
        <taxon>dalbergioids sensu lato</taxon>
        <taxon>Dalbergieae</taxon>
        <taxon>Pterocarpus clade</taxon>
        <taxon>Stylosanthes</taxon>
    </lineage>
</organism>
<evidence type="ECO:0000313" key="2">
    <source>
        <dbReference type="EMBL" id="MED6172630.1"/>
    </source>
</evidence>
<sequence>MENCKAKFICSYGGKIQRDTHDHTKLSYVGGHTKILYIQRTMITFPTMLAKLAALFNAADGDVSFKYQLPGEDFDSLISVTDDNDLENMMIEYDQLRHTSATPARLRLFLFPNNNPPYQSLDSDSARPDMVISKPNGDAGVVVGTSSSFCSTLALPSKPDNDIIGSVDLDQYMDQCLLEEQFFPSIAGSAPYCSRPHTPFTTRYT</sequence>
<name>A0ABU6VIY1_9FABA</name>
<reference evidence="2 3" key="1">
    <citation type="journal article" date="2023" name="Plants (Basel)">
        <title>Bridging the Gap: Combining Genomics and Transcriptomics Approaches to Understand Stylosanthes scabra, an Orphan Legume from the Brazilian Caatinga.</title>
        <authorList>
            <person name="Ferreira-Neto J.R.C."/>
            <person name="da Silva M.D."/>
            <person name="Binneck E."/>
            <person name="de Melo N.F."/>
            <person name="da Silva R.H."/>
            <person name="de Melo A.L.T.M."/>
            <person name="Pandolfi V."/>
            <person name="Bustamante F.O."/>
            <person name="Brasileiro-Vidal A.C."/>
            <person name="Benko-Iseppon A.M."/>
        </authorList>
    </citation>
    <scope>NUCLEOTIDE SEQUENCE [LARGE SCALE GENOMIC DNA]</scope>
    <source>
        <tissue evidence="2">Leaves</tissue>
    </source>
</reference>
<dbReference type="SMART" id="SM00666">
    <property type="entry name" value="PB1"/>
    <property type="match status" value="1"/>
</dbReference>
<dbReference type="Gene3D" id="3.10.20.90">
    <property type="entry name" value="Phosphatidylinositol 3-kinase Catalytic Subunit, Chain A, domain 1"/>
    <property type="match status" value="1"/>
</dbReference>